<dbReference type="Pfam" id="PF13908">
    <property type="entry name" value="Shisa_N"/>
    <property type="match status" value="1"/>
</dbReference>
<dbReference type="PANTHER" id="PTHR31774:SF2">
    <property type="entry name" value="PROTEIN SHISA-7"/>
    <property type="match status" value="1"/>
</dbReference>
<keyword evidence="4 6" id="KW-0472">Membrane</keyword>
<evidence type="ECO:0000313" key="9">
    <source>
        <dbReference type="EMBL" id="RXM91291.1"/>
    </source>
</evidence>
<keyword evidence="7" id="KW-0732">Signal</keyword>
<evidence type="ECO:0000256" key="1">
    <source>
        <dbReference type="ARBA" id="ARBA00004370"/>
    </source>
</evidence>
<accession>A0A444USZ7</accession>
<evidence type="ECO:0000256" key="5">
    <source>
        <dbReference type="SAM" id="MobiDB-lite"/>
    </source>
</evidence>
<evidence type="ECO:0000259" key="8">
    <source>
        <dbReference type="Pfam" id="PF13908"/>
    </source>
</evidence>
<dbReference type="GO" id="GO:0014069">
    <property type="term" value="C:postsynaptic density"/>
    <property type="evidence" value="ECO:0007669"/>
    <property type="project" value="TreeGrafter"/>
</dbReference>
<protein>
    <submittedName>
        <fullName evidence="9">Protein shisa-7</fullName>
    </submittedName>
</protein>
<feature type="region of interest" description="Disordered" evidence="5">
    <location>
        <begin position="23"/>
        <end position="95"/>
    </location>
</feature>
<reference evidence="9 10" key="1">
    <citation type="submission" date="2019-01" db="EMBL/GenBank/DDBJ databases">
        <title>Draft Genome and Complete Hox-Cluster Characterization of the Sterlet Sturgeon (Acipenser ruthenus).</title>
        <authorList>
            <person name="Wei Q."/>
        </authorList>
    </citation>
    <scope>NUCLEOTIDE SEQUENCE [LARGE SCALE GENOMIC DNA]</scope>
    <source>
        <strain evidence="9">WHYD16114868_AA</strain>
        <tissue evidence="9">Blood</tissue>
    </source>
</reference>
<dbReference type="EMBL" id="SCEB01009371">
    <property type="protein sequence ID" value="RXM91291.1"/>
    <property type="molecule type" value="Genomic_DNA"/>
</dbReference>
<evidence type="ECO:0000313" key="10">
    <source>
        <dbReference type="Proteomes" id="UP000289886"/>
    </source>
</evidence>
<feature type="signal peptide" evidence="7">
    <location>
        <begin position="1"/>
        <end position="21"/>
    </location>
</feature>
<evidence type="ECO:0000256" key="6">
    <source>
        <dbReference type="SAM" id="Phobius"/>
    </source>
</evidence>
<name>A0A444USZ7_ACIRT</name>
<sequence length="225" mass="24172">MHRSLTLLLGAVLTAVAAVAGATTDQPANHRPDSSPPLLRGWGQLSPKRAPKQAETQDGAPQGGQPLPQRMPPPKNNTLGALVPPPRTAPAQGPVPRWGGDLCRGYYDVMGQYDHTFNCSTSTFLYCCGTCHYRFCCEHRGNRLDQGACNNYDSPEWAHTPPPTPAPPGGHRPDPDFNALKGQNNSTLYIVGGVILATLAVAVGAKLAFHKASRNPRDRDINVPR</sequence>
<keyword evidence="2 6" id="KW-0812">Transmembrane</keyword>
<feature type="transmembrane region" description="Helical" evidence="6">
    <location>
        <begin position="188"/>
        <end position="209"/>
    </location>
</feature>
<dbReference type="GO" id="GO:0048172">
    <property type="term" value="P:regulation of short-term neuronal synaptic plasticity"/>
    <property type="evidence" value="ECO:0007669"/>
    <property type="project" value="TreeGrafter"/>
</dbReference>
<keyword evidence="10" id="KW-1185">Reference proteome</keyword>
<dbReference type="InterPro" id="IPR053891">
    <property type="entry name" value="Shisa_N"/>
</dbReference>
<dbReference type="InterPro" id="IPR026910">
    <property type="entry name" value="Shisa"/>
</dbReference>
<feature type="domain" description="Shisa N-terminal" evidence="8">
    <location>
        <begin position="100"/>
        <end position="151"/>
    </location>
</feature>
<keyword evidence="3 6" id="KW-1133">Transmembrane helix</keyword>
<comment type="caution">
    <text evidence="9">The sequence shown here is derived from an EMBL/GenBank/DDBJ whole genome shotgun (WGS) entry which is preliminary data.</text>
</comment>
<feature type="chain" id="PRO_5019070786" evidence="7">
    <location>
        <begin position="22"/>
        <end position="225"/>
    </location>
</feature>
<dbReference type="GO" id="GO:0045211">
    <property type="term" value="C:postsynaptic membrane"/>
    <property type="evidence" value="ECO:0007669"/>
    <property type="project" value="TreeGrafter"/>
</dbReference>
<gene>
    <name evidence="9" type="ORF">EOD39_21329</name>
</gene>
<dbReference type="GO" id="GO:0032281">
    <property type="term" value="C:AMPA glutamate receptor complex"/>
    <property type="evidence" value="ECO:0007669"/>
    <property type="project" value="TreeGrafter"/>
</dbReference>
<dbReference type="PANTHER" id="PTHR31774">
    <property type="entry name" value="PROTEIN SHISA-9-RELATED"/>
    <property type="match status" value="1"/>
</dbReference>
<evidence type="ECO:0000256" key="7">
    <source>
        <dbReference type="SAM" id="SignalP"/>
    </source>
</evidence>
<comment type="subcellular location">
    <subcellularLocation>
        <location evidence="1">Membrane</location>
    </subcellularLocation>
</comment>
<dbReference type="AlphaFoldDB" id="A0A444USZ7"/>
<organism evidence="9 10">
    <name type="scientific">Acipenser ruthenus</name>
    <name type="common">Sterlet sturgeon</name>
    <dbReference type="NCBI Taxonomy" id="7906"/>
    <lineage>
        <taxon>Eukaryota</taxon>
        <taxon>Metazoa</taxon>
        <taxon>Chordata</taxon>
        <taxon>Craniata</taxon>
        <taxon>Vertebrata</taxon>
        <taxon>Euteleostomi</taxon>
        <taxon>Actinopterygii</taxon>
        <taxon>Chondrostei</taxon>
        <taxon>Acipenseriformes</taxon>
        <taxon>Acipenseridae</taxon>
        <taxon>Acipenser</taxon>
    </lineage>
</organism>
<dbReference type="Proteomes" id="UP000289886">
    <property type="component" value="Unassembled WGS sequence"/>
</dbReference>
<evidence type="ECO:0000256" key="3">
    <source>
        <dbReference type="ARBA" id="ARBA00022989"/>
    </source>
</evidence>
<evidence type="ECO:0000256" key="4">
    <source>
        <dbReference type="ARBA" id="ARBA00023136"/>
    </source>
</evidence>
<evidence type="ECO:0000256" key="2">
    <source>
        <dbReference type="ARBA" id="ARBA00022692"/>
    </source>
</evidence>
<dbReference type="GO" id="GO:0032591">
    <property type="term" value="C:dendritic spine membrane"/>
    <property type="evidence" value="ECO:0007669"/>
    <property type="project" value="TreeGrafter"/>
</dbReference>
<proteinExistence type="predicted"/>